<dbReference type="EMBL" id="MK072022">
    <property type="protein sequence ID" value="AYV77260.1"/>
    <property type="molecule type" value="Genomic_DNA"/>
</dbReference>
<protein>
    <submittedName>
        <fullName evidence="1">Uncharacterized protein</fullName>
    </submittedName>
</protein>
<evidence type="ECO:0000313" key="1">
    <source>
        <dbReference type="EMBL" id="AYV77260.1"/>
    </source>
</evidence>
<sequence length="111" mass="13476">MDHIIKVLALKKAARKAALCFIGLQKFRAKNTVFRCIQKEIAVTIGKMIYDSFRDEEWVITARKLRNQSFNKRMERFIQFRTEHPYHNKTLAIRKKERKGKKIYKRHYYNI</sequence>
<accession>A0A3G4ZQS7</accession>
<reference evidence="1" key="1">
    <citation type="submission" date="2018-10" db="EMBL/GenBank/DDBJ databases">
        <title>Hidden diversity of soil giant viruses.</title>
        <authorList>
            <person name="Schulz F."/>
            <person name="Alteio L."/>
            <person name="Goudeau D."/>
            <person name="Ryan E.M."/>
            <person name="Malmstrom R.R."/>
            <person name="Blanchard J."/>
            <person name="Woyke T."/>
        </authorList>
    </citation>
    <scope>NUCLEOTIDE SEQUENCE</scope>
    <source>
        <strain evidence="1">BAV1</strain>
    </source>
</reference>
<organism evidence="1">
    <name type="scientific">Barrevirus sp</name>
    <dbReference type="NCBI Taxonomy" id="2487763"/>
    <lineage>
        <taxon>Viruses</taxon>
        <taxon>Varidnaviria</taxon>
        <taxon>Bamfordvirae</taxon>
        <taxon>Nucleocytoviricota</taxon>
        <taxon>Megaviricetes</taxon>
        <taxon>Imitervirales</taxon>
        <taxon>Mimiviridae</taxon>
        <taxon>Klosneuvirinae</taxon>
    </lineage>
</organism>
<proteinExistence type="predicted"/>
<gene>
    <name evidence="1" type="ORF">Barrevirus25_3</name>
</gene>
<name>A0A3G4ZQS7_9VIRU</name>